<evidence type="ECO:0000313" key="8">
    <source>
        <dbReference type="EnsemblProtists" id="PYU1_T008062"/>
    </source>
</evidence>
<name>K3WSW8_GLOUD</name>
<keyword evidence="9" id="KW-1185">Reference proteome</keyword>
<dbReference type="HOGENOM" id="CLU_086710_2_2_1"/>
<organism evidence="8 9">
    <name type="scientific">Globisporangium ultimum (strain ATCC 200006 / CBS 805.95 / DAOM BR144)</name>
    <name type="common">Pythium ultimum</name>
    <dbReference type="NCBI Taxonomy" id="431595"/>
    <lineage>
        <taxon>Eukaryota</taxon>
        <taxon>Sar</taxon>
        <taxon>Stramenopiles</taxon>
        <taxon>Oomycota</taxon>
        <taxon>Peronosporomycetes</taxon>
        <taxon>Pythiales</taxon>
        <taxon>Pythiaceae</taxon>
        <taxon>Globisporangium</taxon>
    </lineage>
</organism>
<dbReference type="GO" id="GO:0005634">
    <property type="term" value="C:nucleus"/>
    <property type="evidence" value="ECO:0007669"/>
    <property type="project" value="UniProtKB-SubCell"/>
</dbReference>
<dbReference type="GO" id="GO:0001682">
    <property type="term" value="P:tRNA 5'-leader removal"/>
    <property type="evidence" value="ECO:0007669"/>
    <property type="project" value="InterPro"/>
</dbReference>
<dbReference type="VEuPathDB" id="FungiDB:PYU1_G008046"/>
<evidence type="ECO:0000256" key="5">
    <source>
        <dbReference type="ARBA" id="ARBA00023242"/>
    </source>
</evidence>
<protein>
    <recommendedName>
        <fullName evidence="6 7">Ribonuclease P/MRP protein subunit POP5</fullName>
    </recommendedName>
</protein>
<keyword evidence="5" id="KW-0539">Nucleus</keyword>
<keyword evidence="3" id="KW-0698">rRNA processing</keyword>
<dbReference type="InterPro" id="IPR002759">
    <property type="entry name" value="Pop5/Rpp14/Rnp2-like"/>
</dbReference>
<reference evidence="9" key="2">
    <citation type="submission" date="2010-04" db="EMBL/GenBank/DDBJ databases">
        <authorList>
            <person name="Buell R."/>
            <person name="Hamilton J."/>
            <person name="Hostetler J."/>
        </authorList>
    </citation>
    <scope>NUCLEOTIDE SEQUENCE [LARGE SCALE GENOMIC DNA]</scope>
    <source>
        <strain evidence="9">DAOM:BR144</strain>
    </source>
</reference>
<dbReference type="InterPro" id="IPR038085">
    <property type="entry name" value="Rnp2-like_sf"/>
</dbReference>
<evidence type="ECO:0000256" key="3">
    <source>
        <dbReference type="ARBA" id="ARBA00022552"/>
    </source>
</evidence>
<dbReference type="OMA" id="MQNYLDK"/>
<reference evidence="8" key="3">
    <citation type="submission" date="2015-02" db="UniProtKB">
        <authorList>
            <consortium name="EnsemblProtists"/>
        </authorList>
    </citation>
    <scope>IDENTIFICATION</scope>
    <source>
        <strain evidence="8">DAOM BR144</strain>
    </source>
</reference>
<evidence type="ECO:0000256" key="2">
    <source>
        <dbReference type="ARBA" id="ARBA00010800"/>
    </source>
</evidence>
<comment type="function">
    <text evidence="7">Component of ribonuclease P, a protein complex that generates mature tRNA molecules by cleaving their 5'-ends.</text>
</comment>
<evidence type="ECO:0000313" key="9">
    <source>
        <dbReference type="Proteomes" id="UP000019132"/>
    </source>
</evidence>
<dbReference type="Pfam" id="PF01900">
    <property type="entry name" value="RNase_P_Rpp14"/>
    <property type="match status" value="1"/>
</dbReference>
<accession>K3WSW8</accession>
<evidence type="ECO:0000256" key="7">
    <source>
        <dbReference type="PIRNR" id="PIRNR023803"/>
    </source>
</evidence>
<dbReference type="AlphaFoldDB" id="K3WSW8"/>
<keyword evidence="4 7" id="KW-0819">tRNA processing</keyword>
<dbReference type="SUPFAM" id="SSF160350">
    <property type="entry name" value="Rnp2-like"/>
    <property type="match status" value="1"/>
</dbReference>
<dbReference type="InParanoid" id="K3WSW8"/>
<dbReference type="eggNOG" id="KOG4639">
    <property type="taxonomic scope" value="Eukaryota"/>
</dbReference>
<sequence>MVRLKTRYVLMEVVSPAASARKLVMQKDDVAGLIRESIARNYGDYGVGLLQYAFQVLYFNKYTRFAVVRCAREQCKLVESSLVFVTECQNQDVRVRVARVCGSSRSCREYLLKFSEERCDALSLKNVYPNYPKELQEEIAMIDPQ</sequence>
<dbReference type="GO" id="GO:0006364">
    <property type="term" value="P:rRNA processing"/>
    <property type="evidence" value="ECO:0007669"/>
    <property type="project" value="UniProtKB-KW"/>
</dbReference>
<dbReference type="PIRSF" id="PIRSF023803">
    <property type="entry name" value="Ribonuclease_P_prd"/>
    <property type="match status" value="1"/>
</dbReference>
<evidence type="ECO:0000256" key="6">
    <source>
        <dbReference type="ARBA" id="ARBA00044198"/>
    </source>
</evidence>
<dbReference type="EMBL" id="GL376617">
    <property type="status" value="NOT_ANNOTATED_CDS"/>
    <property type="molecule type" value="Genomic_DNA"/>
</dbReference>
<dbReference type="EnsemblProtists" id="PYU1_T008062">
    <property type="protein sequence ID" value="PYU1_T008062"/>
    <property type="gene ID" value="PYU1_G008046"/>
</dbReference>
<dbReference type="PANTHER" id="PTHR48414:SF1">
    <property type="entry name" value="POP5 HOMOLOG, RIBONUCLEASE P_MRP SUBUNIT"/>
    <property type="match status" value="1"/>
</dbReference>
<dbReference type="GO" id="GO:0033204">
    <property type="term" value="F:ribonuclease P RNA binding"/>
    <property type="evidence" value="ECO:0007669"/>
    <property type="project" value="InterPro"/>
</dbReference>
<dbReference type="InterPro" id="IPR016819">
    <property type="entry name" value="RNase_P/MRP_POP5"/>
</dbReference>
<dbReference type="STRING" id="431595.K3WSW8"/>
<evidence type="ECO:0000256" key="4">
    <source>
        <dbReference type="ARBA" id="ARBA00022694"/>
    </source>
</evidence>
<dbReference type="Gene3D" id="3.30.70.3250">
    <property type="entry name" value="Ribonuclease P, Pop5 subunit"/>
    <property type="match status" value="1"/>
</dbReference>
<dbReference type="PANTHER" id="PTHR48414">
    <property type="entry name" value="POP5 HOMOLOG, RIBONUCLEASE P_MRP SUBUNIT"/>
    <property type="match status" value="1"/>
</dbReference>
<comment type="subcellular location">
    <subcellularLocation>
        <location evidence="1">Nucleus</location>
    </subcellularLocation>
</comment>
<evidence type="ECO:0000256" key="1">
    <source>
        <dbReference type="ARBA" id="ARBA00004123"/>
    </source>
</evidence>
<dbReference type="Proteomes" id="UP000019132">
    <property type="component" value="Unassembled WGS sequence"/>
</dbReference>
<dbReference type="GO" id="GO:0030677">
    <property type="term" value="C:ribonuclease P complex"/>
    <property type="evidence" value="ECO:0007669"/>
    <property type="project" value="InterPro"/>
</dbReference>
<reference evidence="9" key="1">
    <citation type="journal article" date="2010" name="Genome Biol.">
        <title>Genome sequence of the necrotrophic plant pathogen Pythium ultimum reveals original pathogenicity mechanisms and effector repertoire.</title>
        <authorList>
            <person name="Levesque C.A."/>
            <person name="Brouwer H."/>
            <person name="Cano L."/>
            <person name="Hamilton J.P."/>
            <person name="Holt C."/>
            <person name="Huitema E."/>
            <person name="Raffaele S."/>
            <person name="Robideau G.P."/>
            <person name="Thines M."/>
            <person name="Win J."/>
            <person name="Zerillo M.M."/>
            <person name="Beakes G.W."/>
            <person name="Boore J.L."/>
            <person name="Busam D."/>
            <person name="Dumas B."/>
            <person name="Ferriera S."/>
            <person name="Fuerstenberg S.I."/>
            <person name="Gachon C.M."/>
            <person name="Gaulin E."/>
            <person name="Govers F."/>
            <person name="Grenville-Briggs L."/>
            <person name="Horner N."/>
            <person name="Hostetler J."/>
            <person name="Jiang R.H."/>
            <person name="Johnson J."/>
            <person name="Krajaejun T."/>
            <person name="Lin H."/>
            <person name="Meijer H.J."/>
            <person name="Moore B."/>
            <person name="Morris P."/>
            <person name="Phuntmart V."/>
            <person name="Puiu D."/>
            <person name="Shetty J."/>
            <person name="Stajich J.E."/>
            <person name="Tripathy S."/>
            <person name="Wawra S."/>
            <person name="van West P."/>
            <person name="Whitty B.R."/>
            <person name="Coutinho P.M."/>
            <person name="Henrissat B."/>
            <person name="Martin F."/>
            <person name="Thomas P.D."/>
            <person name="Tyler B.M."/>
            <person name="De Vries R.P."/>
            <person name="Kamoun S."/>
            <person name="Yandell M."/>
            <person name="Tisserat N."/>
            <person name="Buell C.R."/>
        </authorList>
    </citation>
    <scope>NUCLEOTIDE SEQUENCE</scope>
    <source>
        <strain evidence="9">DAOM:BR144</strain>
    </source>
</reference>
<proteinExistence type="inferred from homology"/>
<comment type="similarity">
    <text evidence="2 7">Belongs to the eukaryotic/archaeal RNase P protein component 2 family.</text>
</comment>